<sequence>MPSIPTSNASFDDDAEKGVASIYPGDIAITFSNEKKDVTIEQVLPVAAAAETNEELAAKPLWFNTYRSALILFISAGHEFTEYAFRKLFTIVFIANVIMFGFAVSGRWHYARKYGGAMAVGNFNVAVLVRNEIFGRCLYLFVNTCFAKWTPLRWRLMCTSILQHLGGIHSGCAISGIIWLILRTVDVFRAHKEEHAVVLAFGVLTCVTMVITAVAALPWVRNTHHNVFERWHRFMGWFSLVLTWMFVLLGDLWDTTTKQWNLGGEHIVKQQDFWYVMCMTAWIALPWICTRKVPVEVELPSNKVAVLRFERGMQQSLLARISRSAVKEYHAFGIISEGTHAKYHYLVCGVQGDFTRSLVNDPPKYIWTRELKFAGVSNTSALYKRGILAKLVPHLDRYLNTISPICEISHSIFMIGSDQEKTFGPTISGLIKSNIEPERYLLWDSKVRGGRPDTRKILKEVYKSFNAEVVFITSNYTGNSEMMQACKEEGIPCFGTLWDFTYLYTLHGYNVLQYIPEHTPSFDALIYIMHGAYLGSGFERGITEPDSRQQPAASGASAACTAPSLHPKTTTVMTDNFAVAATPQAHAADVEFLVRRGMTKGYQLMSLLTPPLYATFALSRYGRAQFSVNRLLRATWIGGGCCGGAFEYARTVYSNPDKVRVRRIKAAYDTSSIRADDHSTIGGILFAVLTPAVIWKRASTVNLILGGAGVGSAVGLFAHHARTITGDPAPVVRIPELPPTPTEPIP</sequence>
<feature type="transmembrane region" description="Helical" evidence="1">
    <location>
        <begin position="234"/>
        <end position="253"/>
    </location>
</feature>
<dbReference type="AlphaFoldDB" id="A0A4Y9Z545"/>
<dbReference type="EMBL" id="SEKV01000020">
    <property type="protein sequence ID" value="TFY68921.1"/>
    <property type="molecule type" value="Genomic_DNA"/>
</dbReference>
<proteinExistence type="predicted"/>
<reference evidence="2 3" key="1">
    <citation type="submission" date="2019-01" db="EMBL/GenBank/DDBJ databases">
        <title>Genome sequencing of the rare red list fungi Fomitopsis rosea.</title>
        <authorList>
            <person name="Buettner E."/>
            <person name="Kellner H."/>
        </authorList>
    </citation>
    <scope>NUCLEOTIDE SEQUENCE [LARGE SCALE GENOMIC DNA]</scope>
    <source>
        <strain evidence="2 3">DSM 105464</strain>
    </source>
</reference>
<feature type="transmembrane region" description="Helical" evidence="1">
    <location>
        <begin position="197"/>
        <end position="219"/>
    </location>
</feature>
<keyword evidence="1" id="KW-0472">Membrane</keyword>
<evidence type="ECO:0000313" key="2">
    <source>
        <dbReference type="EMBL" id="TFY68921.1"/>
    </source>
</evidence>
<gene>
    <name evidence="2" type="ORF">EVJ58_g734</name>
</gene>
<feature type="transmembrane region" description="Helical" evidence="1">
    <location>
        <begin position="161"/>
        <end position="185"/>
    </location>
</feature>
<evidence type="ECO:0008006" key="4">
    <source>
        <dbReference type="Google" id="ProtNLM"/>
    </source>
</evidence>
<accession>A0A4Y9Z545</accession>
<dbReference type="PANTHER" id="PTHR33927:SF1">
    <property type="entry name" value="TRANSMEMBRANE PROTEIN"/>
    <property type="match status" value="1"/>
</dbReference>
<feature type="transmembrane region" description="Helical" evidence="1">
    <location>
        <begin position="88"/>
        <end position="108"/>
    </location>
</feature>
<keyword evidence="1" id="KW-0812">Transmembrane</keyword>
<dbReference type="InterPro" id="IPR052979">
    <property type="entry name" value="Adenylate-forming_domain"/>
</dbReference>
<comment type="caution">
    <text evidence="2">The sequence shown here is derived from an EMBL/GenBank/DDBJ whole genome shotgun (WGS) entry which is preliminary data.</text>
</comment>
<dbReference type="PANTHER" id="PTHR33927">
    <property type="entry name" value="TRANSMEMBRANE PROTEIN"/>
    <property type="match status" value="1"/>
</dbReference>
<evidence type="ECO:0000256" key="1">
    <source>
        <dbReference type="SAM" id="Phobius"/>
    </source>
</evidence>
<keyword evidence="1" id="KW-1133">Transmembrane helix</keyword>
<protein>
    <recommendedName>
        <fullName evidence="4">Transmembrane protein</fullName>
    </recommendedName>
</protein>
<dbReference type="Proteomes" id="UP000298390">
    <property type="component" value="Unassembled WGS sequence"/>
</dbReference>
<evidence type="ECO:0000313" key="3">
    <source>
        <dbReference type="Proteomes" id="UP000298390"/>
    </source>
</evidence>
<organism evidence="2 3">
    <name type="scientific">Rhodofomes roseus</name>
    <dbReference type="NCBI Taxonomy" id="34475"/>
    <lineage>
        <taxon>Eukaryota</taxon>
        <taxon>Fungi</taxon>
        <taxon>Dikarya</taxon>
        <taxon>Basidiomycota</taxon>
        <taxon>Agaricomycotina</taxon>
        <taxon>Agaricomycetes</taxon>
        <taxon>Polyporales</taxon>
        <taxon>Rhodofomes</taxon>
    </lineage>
</organism>
<name>A0A4Y9Z545_9APHY</name>
<dbReference type="STRING" id="34475.A0A4Y9Z545"/>